<dbReference type="OrthoDB" id="913508at2759"/>
<evidence type="ECO:0000256" key="1">
    <source>
        <dbReference type="SAM" id="SignalP"/>
    </source>
</evidence>
<keyword evidence="3" id="KW-1185">Reference proteome</keyword>
<sequence length="378" mass="41503">MMVLHLLIGMLMIPRFAFASLDDMSIENFYDKFYGIYEEIDLSEPITDDVVAMKQQRESMLVARFLSILLSSFLRSFEPRSSPLSARYLVIFARPPSLLLHRPLLSALPWLPLWALSPLGKGVGHGRSDYFRVSCRFGHGSRDSSGRGRGHDDLYLHKGLLVSPDCTILSCYCYSSLDRHGDKQYDGSGQNAGSGNNLVWVVKSRRSSGFEDSNRSEAVNKDGIAYATASGINVDKEDVHGVDLDKVVPPQIMGMVSVPPAAETPNILGLTSLSPAADQAEGFFAILQQKIGQGSCSYHPECRALGLSHLAFADDLFVLCGADSQSLFVIKEALDDFFYFSGLKPNLRKSAIFFSGVNSAVQEELNAILPMPEGHLPI</sequence>
<dbReference type="AlphaFoldDB" id="A0A7J0H8P9"/>
<feature type="signal peptide" evidence="1">
    <location>
        <begin position="1"/>
        <end position="19"/>
    </location>
</feature>
<evidence type="ECO:0000313" key="3">
    <source>
        <dbReference type="Proteomes" id="UP000585474"/>
    </source>
</evidence>
<reference evidence="2 3" key="1">
    <citation type="submission" date="2019-07" db="EMBL/GenBank/DDBJ databases">
        <title>De Novo Assembly of kiwifruit Actinidia rufa.</title>
        <authorList>
            <person name="Sugita-Konishi S."/>
            <person name="Sato K."/>
            <person name="Mori E."/>
            <person name="Abe Y."/>
            <person name="Kisaki G."/>
            <person name="Hamano K."/>
            <person name="Suezawa K."/>
            <person name="Otani M."/>
            <person name="Fukuda T."/>
            <person name="Manabe T."/>
            <person name="Gomi K."/>
            <person name="Tabuchi M."/>
            <person name="Akimitsu K."/>
            <person name="Kataoka I."/>
        </authorList>
    </citation>
    <scope>NUCLEOTIDE SEQUENCE [LARGE SCALE GENOMIC DNA]</scope>
    <source>
        <strain evidence="3">cv. Fuchu</strain>
    </source>
</reference>
<accession>A0A7J0H8P9</accession>
<protein>
    <recommendedName>
        <fullName evidence="4">Reverse transcriptase domain-containing protein</fullName>
    </recommendedName>
</protein>
<dbReference type="EMBL" id="BJWL01000028">
    <property type="protein sequence ID" value="GFZ19335.1"/>
    <property type="molecule type" value="Genomic_DNA"/>
</dbReference>
<feature type="chain" id="PRO_5029731595" description="Reverse transcriptase domain-containing protein" evidence="1">
    <location>
        <begin position="20"/>
        <end position="378"/>
    </location>
</feature>
<gene>
    <name evidence="2" type="ORF">Acr_28g0000400</name>
</gene>
<organism evidence="2 3">
    <name type="scientific">Actinidia rufa</name>
    <dbReference type="NCBI Taxonomy" id="165716"/>
    <lineage>
        <taxon>Eukaryota</taxon>
        <taxon>Viridiplantae</taxon>
        <taxon>Streptophyta</taxon>
        <taxon>Embryophyta</taxon>
        <taxon>Tracheophyta</taxon>
        <taxon>Spermatophyta</taxon>
        <taxon>Magnoliopsida</taxon>
        <taxon>eudicotyledons</taxon>
        <taxon>Gunneridae</taxon>
        <taxon>Pentapetalae</taxon>
        <taxon>asterids</taxon>
        <taxon>Ericales</taxon>
        <taxon>Actinidiaceae</taxon>
        <taxon>Actinidia</taxon>
    </lineage>
</organism>
<proteinExistence type="predicted"/>
<dbReference type="Proteomes" id="UP000585474">
    <property type="component" value="Unassembled WGS sequence"/>
</dbReference>
<keyword evidence="1" id="KW-0732">Signal</keyword>
<evidence type="ECO:0008006" key="4">
    <source>
        <dbReference type="Google" id="ProtNLM"/>
    </source>
</evidence>
<evidence type="ECO:0000313" key="2">
    <source>
        <dbReference type="EMBL" id="GFZ19335.1"/>
    </source>
</evidence>
<comment type="caution">
    <text evidence="2">The sequence shown here is derived from an EMBL/GenBank/DDBJ whole genome shotgun (WGS) entry which is preliminary data.</text>
</comment>
<name>A0A7J0H8P9_9ERIC</name>